<dbReference type="AlphaFoldDB" id="A0A6J7F415"/>
<proteinExistence type="predicted"/>
<keyword evidence="1" id="KW-0812">Transmembrane</keyword>
<feature type="transmembrane region" description="Helical" evidence="1">
    <location>
        <begin position="12"/>
        <end position="34"/>
    </location>
</feature>
<sequence length="125" mass="13612">MATAQKRYPDDVMRPGILPGILGATAVLLGLWLFESDWFYAVRLAASILAAIMIVFCIQGRRPTYYVYAVLLAVIVIIWNPVIDVTTGLTTGSPTLGSAWMFIEIVAAAVLLWAGITIKVPTTKK</sequence>
<evidence type="ECO:0000313" key="2">
    <source>
        <dbReference type="EMBL" id="CAB4890992.1"/>
    </source>
</evidence>
<accession>A0A6J7F415</accession>
<name>A0A6J7F415_9ZZZZ</name>
<gene>
    <name evidence="2" type="ORF">UFOPK3516_00365</name>
</gene>
<reference evidence="2" key="1">
    <citation type="submission" date="2020-05" db="EMBL/GenBank/DDBJ databases">
        <authorList>
            <person name="Chiriac C."/>
            <person name="Salcher M."/>
            <person name="Ghai R."/>
            <person name="Kavagutti S V."/>
        </authorList>
    </citation>
    <scope>NUCLEOTIDE SEQUENCE</scope>
</reference>
<feature type="transmembrane region" description="Helical" evidence="1">
    <location>
        <begin position="65"/>
        <end position="83"/>
    </location>
</feature>
<keyword evidence="1" id="KW-1133">Transmembrane helix</keyword>
<protein>
    <submittedName>
        <fullName evidence="2">Unannotated protein</fullName>
    </submittedName>
</protein>
<evidence type="ECO:0000256" key="1">
    <source>
        <dbReference type="SAM" id="Phobius"/>
    </source>
</evidence>
<keyword evidence="1" id="KW-0472">Membrane</keyword>
<feature type="transmembrane region" description="Helical" evidence="1">
    <location>
        <begin position="40"/>
        <end position="58"/>
    </location>
</feature>
<organism evidence="2">
    <name type="scientific">freshwater metagenome</name>
    <dbReference type="NCBI Taxonomy" id="449393"/>
    <lineage>
        <taxon>unclassified sequences</taxon>
        <taxon>metagenomes</taxon>
        <taxon>ecological metagenomes</taxon>
    </lineage>
</organism>
<dbReference type="EMBL" id="CAFBMB010000016">
    <property type="protein sequence ID" value="CAB4890992.1"/>
    <property type="molecule type" value="Genomic_DNA"/>
</dbReference>
<feature type="transmembrane region" description="Helical" evidence="1">
    <location>
        <begin position="95"/>
        <end position="116"/>
    </location>
</feature>